<evidence type="ECO:0000256" key="1">
    <source>
        <dbReference type="ARBA" id="ARBA00007553"/>
    </source>
</evidence>
<dbReference type="GO" id="GO:0008745">
    <property type="term" value="F:N-acetylmuramoyl-L-alanine amidase activity"/>
    <property type="evidence" value="ECO:0007669"/>
    <property type="project" value="InterPro"/>
</dbReference>
<proteinExistence type="inferred from homology"/>
<dbReference type="GO" id="GO:0009253">
    <property type="term" value="P:peptidoglycan catabolic process"/>
    <property type="evidence" value="ECO:0007669"/>
    <property type="project" value="InterPro"/>
</dbReference>
<dbReference type="EMBL" id="MFGA01000002">
    <property type="protein sequence ID" value="OGF21673.1"/>
    <property type="molecule type" value="Genomic_DNA"/>
</dbReference>
<evidence type="ECO:0000259" key="2">
    <source>
        <dbReference type="SMART" id="SM00701"/>
    </source>
</evidence>
<accession>A0A1F5S5H7</accession>
<evidence type="ECO:0000313" key="3">
    <source>
        <dbReference type="EMBL" id="OGF21673.1"/>
    </source>
</evidence>
<protein>
    <recommendedName>
        <fullName evidence="2">Peptidoglycan recognition protein family domain-containing protein</fullName>
    </recommendedName>
</protein>
<dbReference type="Proteomes" id="UP000177407">
    <property type="component" value="Unassembled WGS sequence"/>
</dbReference>
<name>A0A1F5S5H7_9BACT</name>
<dbReference type="SMART" id="SM00701">
    <property type="entry name" value="PGRP"/>
    <property type="match status" value="1"/>
</dbReference>
<dbReference type="InterPro" id="IPR006619">
    <property type="entry name" value="PGRP_domain_met/bac"/>
</dbReference>
<dbReference type="InterPro" id="IPR002502">
    <property type="entry name" value="Amidase_domain"/>
</dbReference>
<dbReference type="SUPFAM" id="SSF55846">
    <property type="entry name" value="N-acetylmuramoyl-L-alanine amidase-like"/>
    <property type="match status" value="1"/>
</dbReference>
<feature type="domain" description="Peptidoglycan recognition protein family" evidence="2">
    <location>
        <begin position="163"/>
        <end position="335"/>
    </location>
</feature>
<dbReference type="GO" id="GO:0008270">
    <property type="term" value="F:zinc ion binding"/>
    <property type="evidence" value="ECO:0007669"/>
    <property type="project" value="InterPro"/>
</dbReference>
<dbReference type="Gene3D" id="3.40.80.10">
    <property type="entry name" value="Peptidoglycan recognition protein-like"/>
    <property type="match status" value="1"/>
</dbReference>
<dbReference type="PANTHER" id="PTHR11022:SF41">
    <property type="entry name" value="PEPTIDOGLYCAN-RECOGNITION PROTEIN LC-RELATED"/>
    <property type="match status" value="1"/>
</dbReference>
<dbReference type="Pfam" id="PF01510">
    <property type="entry name" value="Amidase_2"/>
    <property type="match status" value="1"/>
</dbReference>
<reference evidence="3 4" key="1">
    <citation type="journal article" date="2016" name="Nat. Commun.">
        <title>Thousands of microbial genomes shed light on interconnected biogeochemical processes in an aquifer system.</title>
        <authorList>
            <person name="Anantharaman K."/>
            <person name="Brown C.T."/>
            <person name="Hug L.A."/>
            <person name="Sharon I."/>
            <person name="Castelle C.J."/>
            <person name="Probst A.J."/>
            <person name="Thomas B.C."/>
            <person name="Singh A."/>
            <person name="Wilkins M.J."/>
            <person name="Karaoz U."/>
            <person name="Brodie E.L."/>
            <person name="Williams K.H."/>
            <person name="Hubbard S.S."/>
            <person name="Banfield J.F."/>
        </authorList>
    </citation>
    <scope>NUCLEOTIDE SEQUENCE [LARGE SCALE GENOMIC DNA]</scope>
</reference>
<dbReference type="CDD" id="cd06583">
    <property type="entry name" value="PGRP"/>
    <property type="match status" value="1"/>
</dbReference>
<sequence>MNKQIKAIVFGLSALLFLGGSVNFVVAGNLKENNAENLTGKIEIAEPKADGSFFVSPDYATDFVFTGVGVEWEGDVARDDVNFYLKILDGEKWSEWIELSTDEQDAPDFFSKNITDVAFVRGHGLKLKMEFVDLNKKIDKATIHYFSGEPKEKMQMSLLGDGTNVIARANWINGELDELKRISVWPNAYGDVKKIIIHHTGSVLKDLTNDGIIGQADYDLAVQGVYNWHAKSLSWGDVGYNFLIDPLGRVFEGKAGGDGIVGGHAIRSSTCNKYRAGAEVETGFNRGTIGISLLGDSDKDILTPAARIALVNLIASKSLEFGLEPAGKSFFVDKEYPNIVGHLDVDCTNCPGSSIYGALDSVRAEAQKKFEELGGLSVSIPKASFVGQSDKTVIIKTGETKTAWVEFKNEGKTAWHNYTENKIYLAPASVKLGLAAIDSFNFALAGDPAALLASGYNLDKPNILPGETGRFTLTLNSPEEKIVDIKKLVLAWGDRAWFPGTDFEITVASTKVDYGAVFDSIVKPNIIFENFNYQLILKYKNIGAKVWAKNEISFGAYNSDYKTSSFKDKTWTRNTSGVHPEEEIINPGEYATFNLPIKTGKIGIYDQVFYLIREITVPGTEIVLAEEKVVGSDLAESFLVESGSQAELVSSNFPEKAKPGSRPSVTIKFKNTGITTWKGGSSTVLKILDKEGKKSKFYDYGDWVTKDVAAWLVEKSVKPGETGTFKMYLRAPKTIGDYEQQIILEQKNQKIYIGRQGSLNVLTKVAK</sequence>
<comment type="caution">
    <text evidence="3">The sequence shown here is derived from an EMBL/GenBank/DDBJ whole genome shotgun (WGS) entry which is preliminary data.</text>
</comment>
<dbReference type="InterPro" id="IPR036505">
    <property type="entry name" value="Amidase/PGRP_sf"/>
</dbReference>
<dbReference type="PANTHER" id="PTHR11022">
    <property type="entry name" value="PEPTIDOGLYCAN RECOGNITION PROTEIN"/>
    <property type="match status" value="1"/>
</dbReference>
<organism evidence="3 4">
    <name type="scientific">Candidatus Falkowbacteria bacterium RIFOXYA2_FULL_38_12</name>
    <dbReference type="NCBI Taxonomy" id="1797993"/>
    <lineage>
        <taxon>Bacteria</taxon>
        <taxon>Candidatus Falkowiibacteriota</taxon>
    </lineage>
</organism>
<dbReference type="AlphaFoldDB" id="A0A1F5S5H7"/>
<evidence type="ECO:0000313" key="4">
    <source>
        <dbReference type="Proteomes" id="UP000177407"/>
    </source>
</evidence>
<dbReference type="InterPro" id="IPR015510">
    <property type="entry name" value="PGRP"/>
</dbReference>
<gene>
    <name evidence="3" type="ORF">A2257_02685</name>
</gene>
<dbReference type="InterPro" id="IPR013783">
    <property type="entry name" value="Ig-like_fold"/>
</dbReference>
<dbReference type="Gene3D" id="2.60.40.10">
    <property type="entry name" value="Immunoglobulins"/>
    <property type="match status" value="2"/>
</dbReference>
<comment type="similarity">
    <text evidence="1">Belongs to the N-acetylmuramoyl-L-alanine amidase 2 family.</text>
</comment>